<evidence type="ECO:0000256" key="1">
    <source>
        <dbReference type="SAM" id="MobiDB-lite"/>
    </source>
</evidence>
<name>A0AAD6XWR6_9AGAR</name>
<feature type="compositionally biased region" description="Basic residues" evidence="1">
    <location>
        <begin position="312"/>
        <end position="325"/>
    </location>
</feature>
<evidence type="ECO:0000313" key="3">
    <source>
        <dbReference type="Proteomes" id="UP001222325"/>
    </source>
</evidence>
<gene>
    <name evidence="2" type="ORF">B0H15DRAFT_796257</name>
</gene>
<feature type="compositionally biased region" description="Acidic residues" evidence="1">
    <location>
        <begin position="273"/>
        <end position="284"/>
    </location>
</feature>
<feature type="region of interest" description="Disordered" evidence="1">
    <location>
        <begin position="263"/>
        <end position="348"/>
    </location>
</feature>
<feature type="compositionally biased region" description="Polar residues" evidence="1">
    <location>
        <begin position="222"/>
        <end position="235"/>
    </location>
</feature>
<reference evidence="2" key="1">
    <citation type="submission" date="2023-03" db="EMBL/GenBank/DDBJ databases">
        <title>Massive genome expansion in bonnet fungi (Mycena s.s.) driven by repeated elements and novel gene families across ecological guilds.</title>
        <authorList>
            <consortium name="Lawrence Berkeley National Laboratory"/>
            <person name="Harder C.B."/>
            <person name="Miyauchi S."/>
            <person name="Viragh M."/>
            <person name="Kuo A."/>
            <person name="Thoen E."/>
            <person name="Andreopoulos B."/>
            <person name="Lu D."/>
            <person name="Skrede I."/>
            <person name="Drula E."/>
            <person name="Henrissat B."/>
            <person name="Morin E."/>
            <person name="Kohler A."/>
            <person name="Barry K."/>
            <person name="LaButti K."/>
            <person name="Morin E."/>
            <person name="Salamov A."/>
            <person name="Lipzen A."/>
            <person name="Mereny Z."/>
            <person name="Hegedus B."/>
            <person name="Baldrian P."/>
            <person name="Stursova M."/>
            <person name="Weitz H."/>
            <person name="Taylor A."/>
            <person name="Grigoriev I.V."/>
            <person name="Nagy L.G."/>
            <person name="Martin F."/>
            <person name="Kauserud H."/>
        </authorList>
    </citation>
    <scope>NUCLEOTIDE SEQUENCE</scope>
    <source>
        <strain evidence="2">CBHHK173m</strain>
    </source>
</reference>
<dbReference type="AlphaFoldDB" id="A0AAD6XWR6"/>
<accession>A0AAD6XWR6</accession>
<keyword evidence="3" id="KW-1185">Reference proteome</keyword>
<feature type="compositionally biased region" description="Acidic residues" evidence="1">
    <location>
        <begin position="207"/>
        <end position="219"/>
    </location>
</feature>
<comment type="caution">
    <text evidence="2">The sequence shown here is derived from an EMBL/GenBank/DDBJ whole genome shotgun (WGS) entry which is preliminary data.</text>
</comment>
<protein>
    <submittedName>
        <fullName evidence="2">Uncharacterized protein</fullName>
    </submittedName>
</protein>
<feature type="compositionally biased region" description="Pro residues" evidence="1">
    <location>
        <begin position="78"/>
        <end position="88"/>
    </location>
</feature>
<evidence type="ECO:0000313" key="2">
    <source>
        <dbReference type="EMBL" id="KAJ7101468.1"/>
    </source>
</evidence>
<dbReference type="Proteomes" id="UP001222325">
    <property type="component" value="Unassembled WGS sequence"/>
</dbReference>
<proteinExistence type="predicted"/>
<feature type="region of interest" description="Disordered" evidence="1">
    <location>
        <begin position="66"/>
        <end position="125"/>
    </location>
</feature>
<feature type="compositionally biased region" description="Low complexity" evidence="1">
    <location>
        <begin position="331"/>
        <end position="340"/>
    </location>
</feature>
<sequence length="438" mass="47750">MSHIASDYELLPRFSAMQAYPRVPYPSPSKNTQAAAGQLFDPALPGMFLDDDQLFEAFIAIPLEDEPQRELGLSPDASPWPSPSPPALSPSTSLSTESDASSSDEEPYQPSYDASPQVAAASSSTELDALAPYEDAYQISYDASPQLAESSSVPPDSFYALSSDALSYMLQLVANNPGGTEEPSHTSRLYLDPKELLLHRPAENDADAVESVVEAEAETEPLVSSTVTLPKSFTHTPPAHTPLASSFAFNKVSKLAAREVGDDALSTCSSGESEVESPESESEYEDARTNTRKRARATKPQPKSKASTAAGAKRRAAGPSKRQKTARTQPTASSSTSENSTPEEKDVDVPQFIRQNGEYPCPWPGCNHRPYKDRTGVSRHYDEFHLHHKEICRLCGTPITPRNSQLERHWKNANSCTGSAAKRKEEIEKLNIKPRPRS</sequence>
<dbReference type="EMBL" id="JARJCN010000004">
    <property type="protein sequence ID" value="KAJ7101468.1"/>
    <property type="molecule type" value="Genomic_DNA"/>
</dbReference>
<feature type="region of interest" description="Disordered" evidence="1">
    <location>
        <begin position="207"/>
        <end position="242"/>
    </location>
</feature>
<feature type="compositionally biased region" description="Low complexity" evidence="1">
    <location>
        <begin position="89"/>
        <end position="101"/>
    </location>
</feature>
<organism evidence="2 3">
    <name type="scientific">Mycena belliarum</name>
    <dbReference type="NCBI Taxonomy" id="1033014"/>
    <lineage>
        <taxon>Eukaryota</taxon>
        <taxon>Fungi</taxon>
        <taxon>Dikarya</taxon>
        <taxon>Basidiomycota</taxon>
        <taxon>Agaricomycotina</taxon>
        <taxon>Agaricomycetes</taxon>
        <taxon>Agaricomycetidae</taxon>
        <taxon>Agaricales</taxon>
        <taxon>Marasmiineae</taxon>
        <taxon>Mycenaceae</taxon>
        <taxon>Mycena</taxon>
    </lineage>
</organism>